<dbReference type="RefSeq" id="WP_271919483.1">
    <property type="nucleotide sequence ID" value="NZ_JAQNDO010000001.1"/>
</dbReference>
<keyword evidence="3" id="KW-1015">Disulfide bond</keyword>
<comment type="caution">
    <text evidence="5">The sequence shown here is derived from an EMBL/GenBank/DDBJ whole genome shotgun (WGS) entry which is preliminary data.</text>
</comment>
<evidence type="ECO:0000313" key="5">
    <source>
        <dbReference type="EMBL" id="MDC0743696.1"/>
    </source>
</evidence>
<gene>
    <name evidence="5" type="ORF">POL67_20375</name>
</gene>
<sequence length="343" mass="34140">MRNSFIKSILVPLTALGLAAFFAQACSGGDNTNSGSGGPAGCIPGSTAACICGGGREGVQVCNAAGNGYEACDCGGSGSGGSGGSGGGGPVTCVEGGSTAVVCGNGTLDPGEECDDGNCVPDDECSDKCKNPYCGDKIVQAGEDCDDGQNEVGDMCPDDCQIPNDGGPDAPVDPCAGKLIFSGFTAAPQASQWSYMGSLGYEAGTKMCQAIGAAGVCDYEQLAEIFNNQAAHPVDVAKITTSVPAGGMITAWVNRTTMATIGGTNYAVGAGGRCNNWTYMTNHIDDGEFVTITNTAGAIAGAFTLDANACFTGNPADGCAGPGLDCGSVQRYIPCCFPVCQSP</sequence>
<evidence type="ECO:0000313" key="6">
    <source>
        <dbReference type="Proteomes" id="UP001221411"/>
    </source>
</evidence>
<evidence type="ECO:0000256" key="2">
    <source>
        <dbReference type="ARBA" id="ARBA00022737"/>
    </source>
</evidence>
<dbReference type="NCBIfam" id="TIGR02232">
    <property type="entry name" value="myxo_disulf_rpt"/>
    <property type="match status" value="2"/>
</dbReference>
<evidence type="ECO:0000256" key="4">
    <source>
        <dbReference type="SAM" id="SignalP"/>
    </source>
</evidence>
<feature type="signal peptide" evidence="4">
    <location>
        <begin position="1"/>
        <end position="25"/>
    </location>
</feature>
<keyword evidence="1 4" id="KW-0732">Signal</keyword>
<accession>A0ABT5ESI3</accession>
<dbReference type="PROSITE" id="PS51257">
    <property type="entry name" value="PROKAR_LIPOPROTEIN"/>
    <property type="match status" value="1"/>
</dbReference>
<dbReference type="Proteomes" id="UP001221411">
    <property type="component" value="Unassembled WGS sequence"/>
</dbReference>
<evidence type="ECO:0008006" key="7">
    <source>
        <dbReference type="Google" id="ProtNLM"/>
    </source>
</evidence>
<evidence type="ECO:0000256" key="1">
    <source>
        <dbReference type="ARBA" id="ARBA00022729"/>
    </source>
</evidence>
<feature type="chain" id="PRO_5045053847" description="DUF4215 domain-containing protein" evidence="4">
    <location>
        <begin position="26"/>
        <end position="343"/>
    </location>
</feature>
<protein>
    <recommendedName>
        <fullName evidence="7">DUF4215 domain-containing protein</fullName>
    </recommendedName>
</protein>
<evidence type="ECO:0000256" key="3">
    <source>
        <dbReference type="ARBA" id="ARBA00023157"/>
    </source>
</evidence>
<keyword evidence="6" id="KW-1185">Reference proteome</keyword>
<proteinExistence type="predicted"/>
<dbReference type="EMBL" id="JAQNDO010000001">
    <property type="protein sequence ID" value="MDC0743696.1"/>
    <property type="molecule type" value="Genomic_DNA"/>
</dbReference>
<keyword evidence="2" id="KW-0677">Repeat</keyword>
<organism evidence="5 6">
    <name type="scientific">Polyangium mundeleinium</name>
    <dbReference type="NCBI Taxonomy" id="2995306"/>
    <lineage>
        <taxon>Bacteria</taxon>
        <taxon>Pseudomonadati</taxon>
        <taxon>Myxococcota</taxon>
        <taxon>Polyangia</taxon>
        <taxon>Polyangiales</taxon>
        <taxon>Polyangiaceae</taxon>
        <taxon>Polyangium</taxon>
    </lineage>
</organism>
<dbReference type="InterPro" id="IPR011936">
    <property type="entry name" value="Myxo_disulph_rpt"/>
</dbReference>
<reference evidence="5 6" key="1">
    <citation type="submission" date="2022-11" db="EMBL/GenBank/DDBJ databases">
        <title>Minimal conservation of predation-associated metabolite biosynthetic gene clusters underscores biosynthetic potential of Myxococcota including descriptions for ten novel species: Archangium lansinium sp. nov., Myxococcus landrumus sp. nov., Nannocystis bai.</title>
        <authorList>
            <person name="Ahearne A."/>
            <person name="Stevens C."/>
            <person name="Dowd S."/>
        </authorList>
    </citation>
    <scope>NUCLEOTIDE SEQUENCE [LARGE SCALE GENOMIC DNA]</scope>
    <source>
        <strain evidence="5 6">RJM3</strain>
    </source>
</reference>
<name>A0ABT5ESI3_9BACT</name>